<keyword evidence="2" id="KW-1185">Reference proteome</keyword>
<dbReference type="Proteomes" id="UP001151760">
    <property type="component" value="Unassembled WGS sequence"/>
</dbReference>
<reference evidence="1" key="2">
    <citation type="submission" date="2022-01" db="EMBL/GenBank/DDBJ databases">
        <authorList>
            <person name="Yamashiro T."/>
            <person name="Shiraishi A."/>
            <person name="Satake H."/>
            <person name="Nakayama K."/>
        </authorList>
    </citation>
    <scope>NUCLEOTIDE SEQUENCE</scope>
</reference>
<gene>
    <name evidence="1" type="ORF">Tco_1028237</name>
</gene>
<comment type="caution">
    <text evidence="1">The sequence shown here is derived from an EMBL/GenBank/DDBJ whole genome shotgun (WGS) entry which is preliminary data.</text>
</comment>
<evidence type="ECO:0000313" key="1">
    <source>
        <dbReference type="EMBL" id="GJT68951.1"/>
    </source>
</evidence>
<dbReference type="EMBL" id="BQNB010017944">
    <property type="protein sequence ID" value="GJT68951.1"/>
    <property type="molecule type" value="Genomic_DNA"/>
</dbReference>
<sequence>MTLPSLTIKWLFSHLDTNLGVFTIFATFSQDGEAISKEFSKDRKSPEELPLSFPTMSERWPIIHLLERAPCIALSRKHATLANRIVMDNFSLRLASFLLDGNGIDALGIGVIHRRKHLGSGFGLRRLNFKQHEVGRLRASVISKSIVPLSAPHLGVHELTAFCPWMEVEFDLNQRRSKTRMSLFKLGCSGLGHIPWILHAKLGFGFSVENQCPETRSLSSATSDRCWGGRACTTFSYNSFVLD</sequence>
<protein>
    <recommendedName>
        <fullName evidence="3">Maturase</fullName>
    </recommendedName>
</protein>
<name>A0ABQ5G095_9ASTR</name>
<evidence type="ECO:0000313" key="2">
    <source>
        <dbReference type="Proteomes" id="UP001151760"/>
    </source>
</evidence>
<reference evidence="1" key="1">
    <citation type="journal article" date="2022" name="Int. J. Mol. Sci.">
        <title>Draft Genome of Tanacetum Coccineum: Genomic Comparison of Closely Related Tanacetum-Family Plants.</title>
        <authorList>
            <person name="Yamashiro T."/>
            <person name="Shiraishi A."/>
            <person name="Nakayama K."/>
            <person name="Satake H."/>
        </authorList>
    </citation>
    <scope>NUCLEOTIDE SEQUENCE</scope>
</reference>
<proteinExistence type="predicted"/>
<accession>A0ABQ5G095</accession>
<evidence type="ECO:0008006" key="3">
    <source>
        <dbReference type="Google" id="ProtNLM"/>
    </source>
</evidence>
<organism evidence="1 2">
    <name type="scientific">Tanacetum coccineum</name>
    <dbReference type="NCBI Taxonomy" id="301880"/>
    <lineage>
        <taxon>Eukaryota</taxon>
        <taxon>Viridiplantae</taxon>
        <taxon>Streptophyta</taxon>
        <taxon>Embryophyta</taxon>
        <taxon>Tracheophyta</taxon>
        <taxon>Spermatophyta</taxon>
        <taxon>Magnoliopsida</taxon>
        <taxon>eudicotyledons</taxon>
        <taxon>Gunneridae</taxon>
        <taxon>Pentapetalae</taxon>
        <taxon>asterids</taxon>
        <taxon>campanulids</taxon>
        <taxon>Asterales</taxon>
        <taxon>Asteraceae</taxon>
        <taxon>Asteroideae</taxon>
        <taxon>Anthemideae</taxon>
        <taxon>Anthemidinae</taxon>
        <taxon>Tanacetum</taxon>
    </lineage>
</organism>